<keyword evidence="2" id="KW-0547">Nucleotide-binding</keyword>
<dbReference type="PANTHER" id="PTHR11070">
    <property type="entry name" value="UVRD / RECB / PCRA DNA HELICASE FAMILY MEMBER"/>
    <property type="match status" value="1"/>
</dbReference>
<keyword evidence="2" id="KW-0067">ATP-binding</keyword>
<organism evidence="2 3">
    <name type="scientific">Methylobacterium haplocladii</name>
    <dbReference type="NCBI Taxonomy" id="1176176"/>
    <lineage>
        <taxon>Bacteria</taxon>
        <taxon>Pseudomonadati</taxon>
        <taxon>Pseudomonadota</taxon>
        <taxon>Alphaproteobacteria</taxon>
        <taxon>Hyphomicrobiales</taxon>
        <taxon>Methylobacteriaceae</taxon>
        <taxon>Methylobacterium</taxon>
    </lineage>
</organism>
<comment type="caution">
    <text evidence="2">The sequence shown here is derived from an EMBL/GenBank/DDBJ whole genome shotgun (WGS) entry which is preliminary data.</text>
</comment>
<proteinExistence type="predicted"/>
<dbReference type="EMBL" id="BJZT01000025">
    <property type="protein sequence ID" value="GEP00003.1"/>
    <property type="molecule type" value="Genomic_DNA"/>
</dbReference>
<dbReference type="Proteomes" id="UP000321258">
    <property type="component" value="Unassembled WGS sequence"/>
</dbReference>
<dbReference type="GO" id="GO:0043138">
    <property type="term" value="F:3'-5' DNA helicase activity"/>
    <property type="evidence" value="ECO:0007669"/>
    <property type="project" value="TreeGrafter"/>
</dbReference>
<dbReference type="InterPro" id="IPR027417">
    <property type="entry name" value="P-loop_NTPase"/>
</dbReference>
<dbReference type="SUPFAM" id="SSF52540">
    <property type="entry name" value="P-loop containing nucleoside triphosphate hydrolases"/>
    <property type="match status" value="1"/>
</dbReference>
<dbReference type="InterPro" id="IPR000212">
    <property type="entry name" value="DNA_helicase_UvrD/REP"/>
</dbReference>
<keyword evidence="2" id="KW-0378">Hydrolase</keyword>
<dbReference type="GO" id="GO:0005524">
    <property type="term" value="F:ATP binding"/>
    <property type="evidence" value="ECO:0007669"/>
    <property type="project" value="InterPro"/>
</dbReference>
<dbReference type="AlphaFoldDB" id="A0A512IQP9"/>
<dbReference type="PANTHER" id="PTHR11070:SF2">
    <property type="entry name" value="ATP-DEPENDENT DNA HELICASE SRS2"/>
    <property type="match status" value="1"/>
</dbReference>
<sequence>MITFTNAAAKEIAERVGQDPLFPISTIHSFCWSLIGGHAVDIQQWLLTNLPLDLDDLHEKQRKGRAGRASEDRLRAITAIEARLEWLREPRAFTYNPNGDNFGKDSLSHTEVIKIASGFIADKPSMQDIIVGKYPFLLIDESQDTNKNLMDALIALSEAKKGQFAVGLFGDVMQRIYLDGHLDLATYVPDDWAKPVKRMNHRAPKRVVRLGNALRAASDGQSQLAREDKDEGFVRLFVMPADTKNKNAVEEEIRLRMAELTGDEQWGEATKVKTLTLEHHMAASRCGFQKMFEALRQNSKLSTGLIRGDLPGLRVFTEGVLPLLAYRQAGDEFNVMSHLRRLSPLVSRQALTEASDKQDPLAGARDAVDDLMEIDFKQASNLQVLERVAKTGLFDIPSSLQPFIEPEQLSVVTPQVASGDDEGEEEDGSTSSLAAWRQFLESPFSQMAAYAEYVSDKGPFGTHQGVKGLEFERVFVILDDSEARGFLFSYERLFGAKLPPASRRASSTEPAESSEDRTRRLLYVTCTRTTKSLALAAYSENPEALARGADAWFEKDEVARIDNR</sequence>
<evidence type="ECO:0000256" key="1">
    <source>
        <dbReference type="ARBA" id="ARBA00034923"/>
    </source>
</evidence>
<reference evidence="2 3" key="1">
    <citation type="submission" date="2019-07" db="EMBL/GenBank/DDBJ databases">
        <title>Whole genome shotgun sequence of Methylobacterium haplocladii NBRC 107714.</title>
        <authorList>
            <person name="Hosoyama A."/>
            <person name="Uohara A."/>
            <person name="Ohji S."/>
            <person name="Ichikawa N."/>
        </authorList>
    </citation>
    <scope>NUCLEOTIDE SEQUENCE [LARGE SCALE GENOMIC DNA]</scope>
    <source>
        <strain evidence="2 3">NBRC 107714</strain>
    </source>
</reference>
<evidence type="ECO:0000313" key="2">
    <source>
        <dbReference type="EMBL" id="GEP00003.1"/>
    </source>
</evidence>
<dbReference type="Gene3D" id="3.40.50.300">
    <property type="entry name" value="P-loop containing nucleotide triphosphate hydrolases"/>
    <property type="match status" value="2"/>
</dbReference>
<dbReference type="Pfam" id="PF13245">
    <property type="entry name" value="AAA_19"/>
    <property type="match status" value="1"/>
</dbReference>
<keyword evidence="3" id="KW-1185">Reference proteome</keyword>
<evidence type="ECO:0000313" key="3">
    <source>
        <dbReference type="Proteomes" id="UP000321258"/>
    </source>
</evidence>
<dbReference type="GO" id="GO:0000725">
    <property type="term" value="P:recombinational repair"/>
    <property type="evidence" value="ECO:0007669"/>
    <property type="project" value="TreeGrafter"/>
</dbReference>
<dbReference type="GO" id="GO:0003677">
    <property type="term" value="F:DNA binding"/>
    <property type="evidence" value="ECO:0007669"/>
    <property type="project" value="InterPro"/>
</dbReference>
<name>A0A512IQP9_9HYPH</name>
<accession>A0A512IQP9</accession>
<protein>
    <recommendedName>
        <fullName evidence="1">DNA 3'-5' helicase II</fullName>
    </recommendedName>
</protein>
<keyword evidence="2" id="KW-0347">Helicase</keyword>
<gene>
    <name evidence="2" type="ORF">MHA02_23900</name>
</gene>